<evidence type="ECO:0000313" key="3">
    <source>
        <dbReference type="Proteomes" id="UP001151760"/>
    </source>
</evidence>
<evidence type="ECO:0000259" key="1">
    <source>
        <dbReference type="Pfam" id="PF07727"/>
    </source>
</evidence>
<dbReference type="InterPro" id="IPR043502">
    <property type="entry name" value="DNA/RNA_pol_sf"/>
</dbReference>
<reference evidence="2" key="1">
    <citation type="journal article" date="2022" name="Int. J. Mol. Sci.">
        <title>Draft Genome of Tanacetum Coccineum: Genomic Comparison of Closely Related Tanacetum-Family Plants.</title>
        <authorList>
            <person name="Yamashiro T."/>
            <person name="Shiraishi A."/>
            <person name="Nakayama K."/>
            <person name="Satake H."/>
        </authorList>
    </citation>
    <scope>NUCLEOTIDE SEQUENCE</scope>
</reference>
<dbReference type="InterPro" id="IPR013103">
    <property type="entry name" value="RVT_2"/>
</dbReference>
<organism evidence="2 3">
    <name type="scientific">Tanacetum coccineum</name>
    <dbReference type="NCBI Taxonomy" id="301880"/>
    <lineage>
        <taxon>Eukaryota</taxon>
        <taxon>Viridiplantae</taxon>
        <taxon>Streptophyta</taxon>
        <taxon>Embryophyta</taxon>
        <taxon>Tracheophyta</taxon>
        <taxon>Spermatophyta</taxon>
        <taxon>Magnoliopsida</taxon>
        <taxon>eudicotyledons</taxon>
        <taxon>Gunneridae</taxon>
        <taxon>Pentapetalae</taxon>
        <taxon>asterids</taxon>
        <taxon>campanulids</taxon>
        <taxon>Asterales</taxon>
        <taxon>Asteraceae</taxon>
        <taxon>Asteroideae</taxon>
        <taxon>Anthemideae</taxon>
        <taxon>Anthemidinae</taxon>
        <taxon>Tanacetum</taxon>
    </lineage>
</organism>
<name>A0ABQ5HY90_9ASTR</name>
<gene>
    <name evidence="2" type="ORF">Tco_1081675</name>
</gene>
<evidence type="ECO:0000313" key="2">
    <source>
        <dbReference type="EMBL" id="GJT92830.1"/>
    </source>
</evidence>
<dbReference type="EMBL" id="BQNB010020146">
    <property type="protein sequence ID" value="GJT92830.1"/>
    <property type="molecule type" value="Genomic_DNA"/>
</dbReference>
<comment type="caution">
    <text evidence="2">The sequence shown here is derived from an EMBL/GenBank/DDBJ whole genome shotgun (WGS) entry which is preliminary data.</text>
</comment>
<feature type="domain" description="Reverse transcriptase Ty1/copia-type" evidence="1">
    <location>
        <begin position="2"/>
        <end position="123"/>
    </location>
</feature>
<sequence length="123" mass="14152">MIVYQMDIKTALLNGELREKVYVSQPMGFVDLDHPNHVYMVKKFPYGLKQAPRAWYDLLSRSLLSQKFSKGAVDPMLFTRKEGKDILIVQIYVDDIIFASSNLCLCDTFAEIMTSRFKMSVMG</sequence>
<accession>A0ABQ5HY90</accession>
<dbReference type="SUPFAM" id="SSF56672">
    <property type="entry name" value="DNA/RNA polymerases"/>
    <property type="match status" value="1"/>
</dbReference>
<keyword evidence="3" id="KW-1185">Reference proteome</keyword>
<reference evidence="2" key="2">
    <citation type="submission" date="2022-01" db="EMBL/GenBank/DDBJ databases">
        <authorList>
            <person name="Yamashiro T."/>
            <person name="Shiraishi A."/>
            <person name="Satake H."/>
            <person name="Nakayama K."/>
        </authorList>
    </citation>
    <scope>NUCLEOTIDE SEQUENCE</scope>
</reference>
<dbReference type="Proteomes" id="UP001151760">
    <property type="component" value="Unassembled WGS sequence"/>
</dbReference>
<proteinExistence type="predicted"/>
<dbReference type="Pfam" id="PF07727">
    <property type="entry name" value="RVT_2"/>
    <property type="match status" value="1"/>
</dbReference>
<protein>
    <submittedName>
        <fullName evidence="2">Retrovirus-related pol polyprotein from transposon TNT 1-94</fullName>
    </submittedName>
</protein>